<dbReference type="EMBL" id="JAPDHV010000001">
    <property type="protein sequence ID" value="MCW3159869.1"/>
    <property type="molecule type" value="Genomic_DNA"/>
</dbReference>
<accession>A0ABT3HJB1</accession>
<dbReference type="RefSeq" id="WP_264741843.1">
    <property type="nucleotide sequence ID" value="NZ_JAPDHV010000001.1"/>
</dbReference>
<dbReference type="Gene3D" id="3.40.50.2000">
    <property type="entry name" value="Glycogen Phosphorylase B"/>
    <property type="match status" value="2"/>
</dbReference>
<dbReference type="EC" id="2.4.-.-" evidence="3"/>
<dbReference type="SUPFAM" id="SSF53756">
    <property type="entry name" value="UDP-Glycosyltransferase/glycogen phosphorylase"/>
    <property type="match status" value="1"/>
</dbReference>
<dbReference type="GO" id="GO:0016757">
    <property type="term" value="F:glycosyltransferase activity"/>
    <property type="evidence" value="ECO:0007669"/>
    <property type="project" value="UniProtKB-KW"/>
</dbReference>
<proteinExistence type="predicted"/>
<comment type="caution">
    <text evidence="3">The sequence shown here is derived from an EMBL/GenBank/DDBJ whole genome shotgun (WGS) entry which is preliminary data.</text>
</comment>
<protein>
    <submittedName>
        <fullName evidence="3">Glycosyltransferase</fullName>
        <ecNumber evidence="3">2.4.-.-</ecNumber>
    </submittedName>
</protein>
<gene>
    <name evidence="3" type="ORF">OH806_01070</name>
</gene>
<dbReference type="InterPro" id="IPR001296">
    <property type="entry name" value="Glyco_trans_1"/>
</dbReference>
<reference evidence="3" key="1">
    <citation type="submission" date="2022-10" db="EMBL/GenBank/DDBJ databases">
        <title>Chryseobacterium babae sp. nov. isolated from the gut of the beetle Oryctes rhinoceros, and Chryseobacterium kimseyorum sp. nov., isolated from a stick insect rearing cage.</title>
        <authorList>
            <person name="Shelomi M."/>
            <person name="Han C.-J."/>
            <person name="Chen W.-M."/>
            <person name="Chen H.-K."/>
            <person name="Liaw S.-J."/>
            <person name="Muhle E."/>
            <person name="Clermont D."/>
        </authorList>
    </citation>
    <scope>NUCLEOTIDE SEQUENCE</scope>
    <source>
        <strain evidence="3">WLa1L2M3</strain>
    </source>
</reference>
<name>A0ABT3HJB1_9FLAO</name>
<keyword evidence="4" id="KW-1185">Reference proteome</keyword>
<dbReference type="PANTHER" id="PTHR46401">
    <property type="entry name" value="GLYCOSYLTRANSFERASE WBBK-RELATED"/>
    <property type="match status" value="1"/>
</dbReference>
<evidence type="ECO:0000259" key="2">
    <source>
        <dbReference type="Pfam" id="PF00534"/>
    </source>
</evidence>
<feature type="domain" description="Glycosyl transferase family 1" evidence="2">
    <location>
        <begin position="199"/>
        <end position="354"/>
    </location>
</feature>
<evidence type="ECO:0000256" key="1">
    <source>
        <dbReference type="ARBA" id="ARBA00022679"/>
    </source>
</evidence>
<organism evidence="3 4">
    <name type="scientific">Chryseobacterium oryctis</name>
    <dbReference type="NCBI Taxonomy" id="2952618"/>
    <lineage>
        <taxon>Bacteria</taxon>
        <taxon>Pseudomonadati</taxon>
        <taxon>Bacteroidota</taxon>
        <taxon>Flavobacteriia</taxon>
        <taxon>Flavobacteriales</taxon>
        <taxon>Weeksellaceae</taxon>
        <taxon>Chryseobacterium group</taxon>
        <taxon>Chryseobacterium</taxon>
    </lineage>
</organism>
<dbReference type="Pfam" id="PF00534">
    <property type="entry name" value="Glycos_transf_1"/>
    <property type="match status" value="1"/>
</dbReference>
<keyword evidence="3" id="KW-0328">Glycosyltransferase</keyword>
<keyword evidence="1 3" id="KW-0808">Transferase</keyword>
<sequence>MNLVINTTTLSGTGVTQVAVSFIYECIGFPENIYHVFLSKTVSKEIDVYDFPDNFHFYQFENHPLYGLKGFSVRKQLRKLEKLINPDIVFSVFGPSCWTPQTKHVTGFANSYYVYPESPFFKKISFKDVLRINLMKIAHRFFLKRNGKYFICETDDMSKRLSAFLDISKSDIFTVSNTYNRYFEENAISSKKHLLPVPEENEYRFLSLASFDIHKNLTIINEIVPILNDRKLGKNVKFVLTVDPDKYERYFSDEAKAKIINLGRVDVKDCPQLYSECNALFLPTLIESFSANYPEAMKMGVPILTSHYSFAKSICENAALYFDPLDAKDIQSKIEDIITNENLSELLIENGKQRIKAFGNAEIRAKRYLDVFKSI</sequence>
<evidence type="ECO:0000313" key="4">
    <source>
        <dbReference type="Proteomes" id="UP001163719"/>
    </source>
</evidence>
<dbReference type="PANTHER" id="PTHR46401:SF2">
    <property type="entry name" value="GLYCOSYLTRANSFERASE WBBK-RELATED"/>
    <property type="match status" value="1"/>
</dbReference>
<evidence type="ECO:0000313" key="3">
    <source>
        <dbReference type="EMBL" id="MCW3159869.1"/>
    </source>
</evidence>
<dbReference type="Proteomes" id="UP001163719">
    <property type="component" value="Unassembled WGS sequence"/>
</dbReference>